<evidence type="ECO:0000313" key="1">
    <source>
        <dbReference type="EMBL" id="RXW13804.1"/>
    </source>
</evidence>
<gene>
    <name evidence="1" type="ORF">EST38_g12050</name>
</gene>
<organism evidence="1 2">
    <name type="scientific">Candolleomyces aberdarensis</name>
    <dbReference type="NCBI Taxonomy" id="2316362"/>
    <lineage>
        <taxon>Eukaryota</taxon>
        <taxon>Fungi</taxon>
        <taxon>Dikarya</taxon>
        <taxon>Basidiomycota</taxon>
        <taxon>Agaricomycotina</taxon>
        <taxon>Agaricomycetes</taxon>
        <taxon>Agaricomycetidae</taxon>
        <taxon>Agaricales</taxon>
        <taxon>Agaricineae</taxon>
        <taxon>Psathyrellaceae</taxon>
        <taxon>Candolleomyces</taxon>
    </lineage>
</organism>
<protein>
    <submittedName>
        <fullName evidence="1">Uncharacterized protein</fullName>
    </submittedName>
</protein>
<evidence type="ECO:0000313" key="2">
    <source>
        <dbReference type="Proteomes" id="UP000290288"/>
    </source>
</evidence>
<proteinExistence type="predicted"/>
<sequence length="273" mass="29939">MNTFYNEEAARSQLNSCMARCSQETENGIFLGNLDIENTAVHFFEQPKAYRLTRLVDGSMEEVVVKVPGILCGFMLPPIRRPIVPNKYKVARKLKQSVRVTGLGCPAFNDLQTVFDNTADLFRAALGEGHTIPTDPALYDGEYALDSGCRYFTERQHAPALKNVPFADGVDPHHHLERARGSNFIHAEDNKQPISTGLNYKTDKASTVFPPRIKYTAKQDGAFHSQAASFQTNGCVKAHLIPSIDLSASVSSSAGVALVYLAVGTNSENLDNC</sequence>
<comment type="caution">
    <text evidence="1">The sequence shown here is derived from an EMBL/GenBank/DDBJ whole genome shotgun (WGS) entry which is preliminary data.</text>
</comment>
<dbReference type="AlphaFoldDB" id="A0A4Q2D5Z7"/>
<keyword evidence="2" id="KW-1185">Reference proteome</keyword>
<name>A0A4Q2D5Z7_9AGAR</name>
<reference evidence="1 2" key="1">
    <citation type="submission" date="2019-01" db="EMBL/GenBank/DDBJ databases">
        <title>Draft genome sequence of Psathyrella aberdarensis IHI B618.</title>
        <authorList>
            <person name="Buettner E."/>
            <person name="Kellner H."/>
        </authorList>
    </citation>
    <scope>NUCLEOTIDE SEQUENCE [LARGE SCALE GENOMIC DNA]</scope>
    <source>
        <strain evidence="1 2">IHI B618</strain>
    </source>
</reference>
<dbReference type="OrthoDB" id="3269456at2759"/>
<dbReference type="Proteomes" id="UP000290288">
    <property type="component" value="Unassembled WGS sequence"/>
</dbReference>
<dbReference type="EMBL" id="SDEE01000827">
    <property type="protein sequence ID" value="RXW13804.1"/>
    <property type="molecule type" value="Genomic_DNA"/>
</dbReference>
<accession>A0A4Q2D5Z7</accession>